<dbReference type="Pfam" id="PF03551">
    <property type="entry name" value="PadR"/>
    <property type="match status" value="1"/>
</dbReference>
<dbReference type="PANTHER" id="PTHR43252:SF7">
    <property type="entry name" value="TRANSCRIPTIONAL REGULATOR YQJI"/>
    <property type="match status" value="1"/>
</dbReference>
<organism evidence="2">
    <name type="scientific">Acidicaldus sp</name>
    <dbReference type="NCBI Taxonomy" id="1872105"/>
    <lineage>
        <taxon>Bacteria</taxon>
        <taxon>Pseudomonadati</taxon>
        <taxon>Pseudomonadota</taxon>
        <taxon>Alphaproteobacteria</taxon>
        <taxon>Acetobacterales</taxon>
        <taxon>Acetobacteraceae</taxon>
        <taxon>Acidicaldus</taxon>
    </lineage>
</organism>
<feature type="domain" description="Transcription regulator PadR N-terminal" evidence="1">
    <location>
        <begin position="43"/>
        <end position="115"/>
    </location>
</feature>
<protein>
    <submittedName>
        <fullName evidence="2">PadR family transcriptional regulator</fullName>
    </submittedName>
</protein>
<gene>
    <name evidence="2" type="ORF">ENY07_12395</name>
</gene>
<dbReference type="PANTHER" id="PTHR43252">
    <property type="entry name" value="TRANSCRIPTIONAL REGULATOR YQJI"/>
    <property type="match status" value="1"/>
</dbReference>
<dbReference type="InterPro" id="IPR005149">
    <property type="entry name" value="Tscrpt_reg_PadR_N"/>
</dbReference>
<evidence type="ECO:0000313" key="2">
    <source>
        <dbReference type="EMBL" id="HGC44000.1"/>
    </source>
</evidence>
<dbReference type="InterPro" id="IPR036388">
    <property type="entry name" value="WH-like_DNA-bd_sf"/>
</dbReference>
<accession>A0A8J4HBW7</accession>
<dbReference type="InterPro" id="IPR036390">
    <property type="entry name" value="WH_DNA-bd_sf"/>
</dbReference>
<sequence length="184" mass="19885">MFASNQGCGCNGSGMGRRRGMGMGGRRGRGNRVFAHGDLRIALLALLAEQPRHGYELIRTIEERFAGSYTPSPGAVYPTLTLLEEQGLIQPKALDPAGDGKRRFELTQAGMAFLQANSASVEGVMTRMELAGRALSGQMTPENVQQAMQTLRQALVLHPGSWSESESQRVQNIIEQAARQIAAS</sequence>
<dbReference type="SUPFAM" id="SSF46785">
    <property type="entry name" value="Winged helix' DNA-binding domain"/>
    <property type="match status" value="1"/>
</dbReference>
<dbReference type="AlphaFoldDB" id="A0A8J4HBW7"/>
<dbReference type="EMBL" id="DTQM01000234">
    <property type="protein sequence ID" value="HGC44000.1"/>
    <property type="molecule type" value="Genomic_DNA"/>
</dbReference>
<dbReference type="Gene3D" id="1.10.10.10">
    <property type="entry name" value="Winged helix-like DNA-binding domain superfamily/Winged helix DNA-binding domain"/>
    <property type="match status" value="1"/>
</dbReference>
<comment type="caution">
    <text evidence="2">The sequence shown here is derived from an EMBL/GenBank/DDBJ whole genome shotgun (WGS) entry which is preliminary data.</text>
</comment>
<reference evidence="2" key="1">
    <citation type="journal article" date="2020" name="mSystems">
        <title>Genome- and Community-Level Interaction Insights into Carbon Utilization and Element Cycling Functions of Hydrothermarchaeota in Hydrothermal Sediment.</title>
        <authorList>
            <person name="Zhou Z."/>
            <person name="Liu Y."/>
            <person name="Xu W."/>
            <person name="Pan J."/>
            <person name="Luo Z.H."/>
            <person name="Li M."/>
        </authorList>
    </citation>
    <scope>NUCLEOTIDE SEQUENCE</scope>
    <source>
        <strain evidence="2">SpSt-997</strain>
    </source>
</reference>
<proteinExistence type="predicted"/>
<evidence type="ECO:0000259" key="1">
    <source>
        <dbReference type="Pfam" id="PF03551"/>
    </source>
</evidence>
<name>A0A8J4HBW7_9PROT</name>